<dbReference type="Proteomes" id="UP000318331">
    <property type="component" value="Unassembled WGS sequence"/>
</dbReference>
<organism evidence="1 2">
    <name type="scientific">Klugiella xanthotipulae</name>
    <dbReference type="NCBI Taxonomy" id="244735"/>
    <lineage>
        <taxon>Bacteria</taxon>
        <taxon>Bacillati</taxon>
        <taxon>Actinomycetota</taxon>
        <taxon>Actinomycetes</taxon>
        <taxon>Micrococcales</taxon>
        <taxon>Microbacteriaceae</taxon>
        <taxon>Klugiella</taxon>
    </lineage>
</organism>
<proteinExistence type="predicted"/>
<protein>
    <submittedName>
        <fullName evidence="1">Uncharacterized protein</fullName>
    </submittedName>
</protein>
<dbReference type="OrthoDB" id="4982928at2"/>
<comment type="caution">
    <text evidence="1">The sequence shown here is derived from an EMBL/GenBank/DDBJ whole genome shotgun (WGS) entry which is preliminary data.</text>
</comment>
<accession>A0A543I6W0</accession>
<sequence length="147" mass="15966">MVRRRSSIAPATPFVHELEDSAEAAALAAVEVEAEEEAEAQKVDVLLAAAAEAETARELAKVRTANRLDSRQRVLRGLLQVVVSLLPILPQLREIVLGTWSSQWLVATMGQLIAIQVVLTQIMAIPAVDGWLGRLGLGKETRDSYTT</sequence>
<dbReference type="AlphaFoldDB" id="A0A543I6W0"/>
<name>A0A543I6W0_9MICO</name>
<evidence type="ECO:0000313" key="2">
    <source>
        <dbReference type="Proteomes" id="UP000318331"/>
    </source>
</evidence>
<keyword evidence="2" id="KW-1185">Reference proteome</keyword>
<dbReference type="RefSeq" id="WP_141916385.1">
    <property type="nucleotide sequence ID" value="NZ_BAAAYS010000014.1"/>
</dbReference>
<evidence type="ECO:0000313" key="1">
    <source>
        <dbReference type="EMBL" id="TQM66230.1"/>
    </source>
</evidence>
<reference evidence="1 2" key="1">
    <citation type="submission" date="2019-06" db="EMBL/GenBank/DDBJ databases">
        <title>Sequencing the genomes of 1000 actinobacteria strains.</title>
        <authorList>
            <person name="Klenk H.-P."/>
        </authorList>
    </citation>
    <scope>NUCLEOTIDE SEQUENCE [LARGE SCALE GENOMIC DNA]</scope>
    <source>
        <strain evidence="1 2">DSM 18031</strain>
    </source>
</reference>
<dbReference type="EMBL" id="VFPN01000001">
    <property type="protein sequence ID" value="TQM66230.1"/>
    <property type="molecule type" value="Genomic_DNA"/>
</dbReference>
<gene>
    <name evidence="1" type="ORF">FB466_1064</name>
</gene>